<feature type="domain" description="FIST" evidence="2">
    <location>
        <begin position="101"/>
        <end position="302"/>
    </location>
</feature>
<proteinExistence type="predicted"/>
<evidence type="ECO:0000313" key="4">
    <source>
        <dbReference type="EMBL" id="SON54169.1"/>
    </source>
</evidence>
<sequence>MFDFAFAGKIGRMAGKAANLAIRAGFNQRSVVWQGEKKTRKRGGNSQGLPKGRANVMEEGREVDTSHTREEFVSGIRTVSIADGGLDEITSAIRAEIVPDDTEFLLIFFSSHLDAAALGHRLAHALPGVRIGGCTTSGEISNLGISDHGAVAIAFPRRGFSVVSTVIASVSSLGVEECSAAVARLKSELNRRCPAGRDDQIFAMSLIDGLCYREEAIVSALDWALGGIPLVGGSAGDDLTFDGTFLLHDGKAHRDAALLLLVHTERPFKVFKTENFEPTAARLVVTRSEPEKRIVHELNAEMAAYEYAEVVGLDPATLTPFGFASHPMVVRVGGEYFCRSLRNTNPDGSLTFFCAIDDGVVLTVAKAVDLVESTTKALEQMEKDVDGIDFVIGFDCILRRLDAQNRQVLHDLGSVYRQHRVFGFNTYGEQYRTMHLNQTFTGVALGGRKG</sequence>
<dbReference type="PANTHER" id="PTHR40252">
    <property type="entry name" value="BLR0328 PROTEIN"/>
    <property type="match status" value="1"/>
</dbReference>
<dbReference type="RefSeq" id="WP_099554264.1">
    <property type="nucleotide sequence ID" value="NZ_LT960614.1"/>
</dbReference>
<dbReference type="KEGG" id="hdi:HDIA_0628"/>
<evidence type="ECO:0000259" key="3">
    <source>
        <dbReference type="SMART" id="SM01204"/>
    </source>
</evidence>
<feature type="domain" description="FIST C-domain" evidence="3">
    <location>
        <begin position="303"/>
        <end position="433"/>
    </location>
</feature>
<accession>A0A2C9D1X7</accession>
<gene>
    <name evidence="4" type="ORF">HDIA_0628</name>
</gene>
<dbReference type="InterPro" id="IPR019494">
    <property type="entry name" value="FIST_C"/>
</dbReference>
<dbReference type="Pfam" id="PF10442">
    <property type="entry name" value="FIST_C"/>
    <property type="match status" value="1"/>
</dbReference>
<dbReference type="OrthoDB" id="9807948at2"/>
<organism evidence="4 5">
    <name type="scientific">Hartmannibacter diazotrophicus</name>
    <dbReference type="NCBI Taxonomy" id="1482074"/>
    <lineage>
        <taxon>Bacteria</taxon>
        <taxon>Pseudomonadati</taxon>
        <taxon>Pseudomonadota</taxon>
        <taxon>Alphaproteobacteria</taxon>
        <taxon>Hyphomicrobiales</taxon>
        <taxon>Pleomorphomonadaceae</taxon>
        <taxon>Hartmannibacter</taxon>
    </lineage>
</organism>
<dbReference type="Proteomes" id="UP000223606">
    <property type="component" value="Chromosome 1"/>
</dbReference>
<name>A0A2C9D1X7_9HYPH</name>
<dbReference type="EMBL" id="LT960614">
    <property type="protein sequence ID" value="SON54169.1"/>
    <property type="molecule type" value="Genomic_DNA"/>
</dbReference>
<protein>
    <recommendedName>
        <fullName evidence="6">FIST N domain protein</fullName>
    </recommendedName>
</protein>
<dbReference type="Pfam" id="PF08495">
    <property type="entry name" value="FIST"/>
    <property type="match status" value="1"/>
</dbReference>
<dbReference type="AlphaFoldDB" id="A0A2C9D1X7"/>
<dbReference type="PANTHER" id="PTHR40252:SF2">
    <property type="entry name" value="BLR0328 PROTEIN"/>
    <property type="match status" value="1"/>
</dbReference>
<dbReference type="InterPro" id="IPR013702">
    <property type="entry name" value="FIST_domain_N"/>
</dbReference>
<dbReference type="SMART" id="SM00897">
    <property type="entry name" value="FIST"/>
    <property type="match status" value="1"/>
</dbReference>
<feature type="region of interest" description="Disordered" evidence="1">
    <location>
        <begin position="35"/>
        <end position="68"/>
    </location>
</feature>
<evidence type="ECO:0000256" key="1">
    <source>
        <dbReference type="SAM" id="MobiDB-lite"/>
    </source>
</evidence>
<evidence type="ECO:0008006" key="6">
    <source>
        <dbReference type="Google" id="ProtNLM"/>
    </source>
</evidence>
<evidence type="ECO:0000313" key="5">
    <source>
        <dbReference type="Proteomes" id="UP000223606"/>
    </source>
</evidence>
<feature type="compositionally biased region" description="Basic and acidic residues" evidence="1">
    <location>
        <begin position="56"/>
        <end position="68"/>
    </location>
</feature>
<keyword evidence="5" id="KW-1185">Reference proteome</keyword>
<dbReference type="SMART" id="SM01204">
    <property type="entry name" value="FIST_C"/>
    <property type="match status" value="1"/>
</dbReference>
<reference evidence="5" key="1">
    <citation type="submission" date="2017-09" db="EMBL/GenBank/DDBJ databases">
        <title>Genome sequence of Nannocystis excedens DSM 71.</title>
        <authorList>
            <person name="Blom J."/>
        </authorList>
    </citation>
    <scope>NUCLEOTIDE SEQUENCE [LARGE SCALE GENOMIC DNA]</scope>
    <source>
        <strain evidence="5">type strain: E19</strain>
    </source>
</reference>
<evidence type="ECO:0000259" key="2">
    <source>
        <dbReference type="SMART" id="SM00897"/>
    </source>
</evidence>